<feature type="transmembrane region" description="Helical" evidence="7">
    <location>
        <begin position="176"/>
        <end position="202"/>
    </location>
</feature>
<dbReference type="PANTHER" id="PTHR30065">
    <property type="entry name" value="FLAGELLAR BIOSYNTHETIC PROTEIN FLIR"/>
    <property type="match status" value="1"/>
</dbReference>
<evidence type="ECO:0000256" key="4">
    <source>
        <dbReference type="ARBA" id="ARBA00022692"/>
    </source>
</evidence>
<feature type="transmembrane region" description="Helical" evidence="7">
    <location>
        <begin position="6"/>
        <end position="25"/>
    </location>
</feature>
<keyword evidence="5 7" id="KW-1133">Transmembrane helix</keyword>
<dbReference type="AlphaFoldDB" id="A0A803GCE5"/>
<evidence type="ECO:0000313" key="9">
    <source>
        <dbReference type="Proteomes" id="UP000294455"/>
    </source>
</evidence>
<evidence type="ECO:0000256" key="2">
    <source>
        <dbReference type="ARBA" id="ARBA00009772"/>
    </source>
</evidence>
<keyword evidence="6 7" id="KW-0472">Membrane</keyword>
<keyword evidence="8" id="KW-0969">Cilium</keyword>
<feature type="transmembrane region" description="Helical" evidence="7">
    <location>
        <begin position="121"/>
        <end position="141"/>
    </location>
</feature>
<evidence type="ECO:0000256" key="1">
    <source>
        <dbReference type="ARBA" id="ARBA00004651"/>
    </source>
</evidence>
<evidence type="ECO:0000313" key="8">
    <source>
        <dbReference type="EMBL" id="VFP87895.1"/>
    </source>
</evidence>
<evidence type="ECO:0000256" key="5">
    <source>
        <dbReference type="ARBA" id="ARBA00022989"/>
    </source>
</evidence>
<keyword evidence="8" id="KW-0282">Flagellum</keyword>
<dbReference type="Pfam" id="PF01311">
    <property type="entry name" value="Bac_export_1"/>
    <property type="match status" value="1"/>
</dbReference>
<keyword evidence="4 7" id="KW-0812">Transmembrane</keyword>
<dbReference type="EMBL" id="LR217739">
    <property type="protein sequence ID" value="VFP87895.1"/>
    <property type="molecule type" value="Genomic_DNA"/>
</dbReference>
<evidence type="ECO:0000256" key="3">
    <source>
        <dbReference type="ARBA" id="ARBA00022475"/>
    </source>
</evidence>
<reference evidence="8 9" key="1">
    <citation type="submission" date="2019-02" db="EMBL/GenBank/DDBJ databases">
        <authorList>
            <person name="Manzano-Marin A."/>
            <person name="Manzano-Marin A."/>
        </authorList>
    </citation>
    <scope>NUCLEOTIDE SEQUENCE [LARGE SCALE GENOMIC DNA]</scope>
    <source>
        <strain evidence="8 9">BuCipiceae</strain>
    </source>
</reference>
<comment type="similarity">
    <text evidence="2">Belongs to the FliR/MopE/SpaR family.</text>
</comment>
<feature type="transmembrane region" description="Helical" evidence="7">
    <location>
        <begin position="214"/>
        <end position="240"/>
    </location>
</feature>
<accession>A0A803GCE5</accession>
<comment type="subcellular location">
    <subcellularLocation>
        <location evidence="1">Cell membrane</location>
        <topology evidence="1">Multi-pass membrane protein</topology>
    </subcellularLocation>
</comment>
<gene>
    <name evidence="8" type="primary">fliR</name>
    <name evidence="8" type="ORF">BUCIPICE3303_055</name>
</gene>
<dbReference type="Proteomes" id="UP000294455">
    <property type="component" value="Chromosome"/>
</dbReference>
<dbReference type="InterPro" id="IPR002010">
    <property type="entry name" value="T3SS_IM_R"/>
</dbReference>
<keyword evidence="3" id="KW-1003">Cell membrane</keyword>
<keyword evidence="8" id="KW-0966">Cell projection</keyword>
<sequence>MINNLFYHFIPIVTSKIVLIMTRIFSVLNYSKIFYNMHINLSTKIVLVYLISNLLAPFISNFPYSIYTIDFFIVLLHQIFTGMIIGLFIQCLFSCMIFIGEIISAQIGLSASIFFDLGHSFYSAVISHLLNIFFLVLFFIYNTHLNLVVFLVKSFYVLPLNKTLIHKNIFLSFISFFSDIIINCVRFILPILFFFLILYIAFMMFNRLSPNTSLFSSFLIIIFIFGLILLKYFIYSLYFLGKFLIKYLFYYLKNHIIHFLSK</sequence>
<dbReference type="OrthoDB" id="6553907at2"/>
<name>A0A803GCE5_9GAMM</name>
<evidence type="ECO:0000256" key="6">
    <source>
        <dbReference type="ARBA" id="ARBA00023136"/>
    </source>
</evidence>
<proteinExistence type="inferred from homology"/>
<evidence type="ECO:0000256" key="7">
    <source>
        <dbReference type="SAM" id="Phobius"/>
    </source>
</evidence>
<protein>
    <submittedName>
        <fullName evidence="8">Flagellar biosynthetic protein FliR</fullName>
    </submittedName>
</protein>
<dbReference type="GO" id="GO:0005886">
    <property type="term" value="C:plasma membrane"/>
    <property type="evidence" value="ECO:0007669"/>
    <property type="project" value="UniProtKB-SubCell"/>
</dbReference>
<dbReference type="GO" id="GO:0006605">
    <property type="term" value="P:protein targeting"/>
    <property type="evidence" value="ECO:0007669"/>
    <property type="project" value="InterPro"/>
</dbReference>
<organism evidence="8 9">
    <name type="scientific">Buchnera aphidicola</name>
    <name type="common">Cinara piceae</name>
    <dbReference type="NCBI Taxonomy" id="1660043"/>
    <lineage>
        <taxon>Bacteria</taxon>
        <taxon>Pseudomonadati</taxon>
        <taxon>Pseudomonadota</taxon>
        <taxon>Gammaproteobacteria</taxon>
        <taxon>Enterobacterales</taxon>
        <taxon>Erwiniaceae</taxon>
        <taxon>Buchnera</taxon>
    </lineage>
</organism>
<dbReference type="PANTHER" id="PTHR30065:SF1">
    <property type="entry name" value="SURFACE PRESENTATION OF ANTIGENS PROTEIN SPAR"/>
    <property type="match status" value="1"/>
</dbReference>